<dbReference type="Gene3D" id="3.90.1150.200">
    <property type="match status" value="1"/>
</dbReference>
<evidence type="ECO:0000259" key="1">
    <source>
        <dbReference type="Pfam" id="PF08818"/>
    </source>
</evidence>
<evidence type="ECO:0000313" key="3">
    <source>
        <dbReference type="EMBL" id="CAB4692170.1"/>
    </source>
</evidence>
<dbReference type="InterPro" id="IPR025629">
    <property type="entry name" value="DUF4287"/>
</dbReference>
<organism evidence="2">
    <name type="scientific">freshwater metagenome</name>
    <dbReference type="NCBI Taxonomy" id="449393"/>
    <lineage>
        <taxon>unclassified sequences</taxon>
        <taxon>metagenomes</taxon>
        <taxon>ecological metagenomes</taxon>
    </lineage>
</organism>
<gene>
    <name evidence="3" type="ORF">UFOPK2592_00268</name>
    <name evidence="2" type="ORF">UFOPK4171_00370</name>
</gene>
<dbReference type="AlphaFoldDB" id="A0A6J5YZR1"/>
<name>A0A6J5YZR1_9ZZZZ</name>
<dbReference type="EMBL" id="CAESAM010000020">
    <property type="protein sequence ID" value="CAB4335985.1"/>
    <property type="molecule type" value="Genomic_DNA"/>
</dbReference>
<dbReference type="InterPro" id="IPR014922">
    <property type="entry name" value="YdhG-like"/>
</dbReference>
<proteinExistence type="predicted"/>
<dbReference type="EMBL" id="CAEZXU010000009">
    <property type="protein sequence ID" value="CAB4692170.1"/>
    <property type="molecule type" value="Genomic_DNA"/>
</dbReference>
<sequence length="183" mass="21075">MAGADRKSHFPSIEKKHGMPMSHWFKQMEKVAGKKYPEQIAFLRENHGFSQAHANALVMFSRGSKSSKRFNSLDDYLKPFDAQKKKTVKAIFKAAKAKHPKMELVIAWNQPMLKLGDDYILGVSVLKNHILLGPWGKDVIKRFADRLEDYKTNKKTIQVPVDWKVNAKLLQDIVKERVKELKS</sequence>
<evidence type="ECO:0000313" key="2">
    <source>
        <dbReference type="EMBL" id="CAB4335985.1"/>
    </source>
</evidence>
<protein>
    <submittedName>
        <fullName evidence="2">Unannotated protein</fullName>
    </submittedName>
</protein>
<dbReference type="Pfam" id="PF08818">
    <property type="entry name" value="DUF1801"/>
    <property type="match status" value="1"/>
</dbReference>
<dbReference type="Pfam" id="PF14117">
    <property type="entry name" value="DUF4287"/>
    <property type="match status" value="1"/>
</dbReference>
<feature type="domain" description="YdhG-like" evidence="1">
    <location>
        <begin position="85"/>
        <end position="178"/>
    </location>
</feature>
<dbReference type="SUPFAM" id="SSF159888">
    <property type="entry name" value="YdhG-like"/>
    <property type="match status" value="1"/>
</dbReference>
<accession>A0A6J5YZR1</accession>
<reference evidence="2" key="1">
    <citation type="submission" date="2020-05" db="EMBL/GenBank/DDBJ databases">
        <authorList>
            <person name="Chiriac C."/>
            <person name="Salcher M."/>
            <person name="Ghai R."/>
            <person name="Kavagutti S V."/>
        </authorList>
    </citation>
    <scope>NUCLEOTIDE SEQUENCE</scope>
</reference>